<proteinExistence type="predicted"/>
<reference evidence="2 3" key="1">
    <citation type="submission" date="2023-07" db="EMBL/GenBank/DDBJ databases">
        <title>Genomic Encyclopedia of Type Strains, Phase IV (KMG-IV): sequencing the most valuable type-strain genomes for metagenomic binning, comparative biology and taxonomic classification.</title>
        <authorList>
            <person name="Goeker M."/>
        </authorList>
    </citation>
    <scope>NUCLEOTIDE SEQUENCE [LARGE SCALE GENOMIC DNA]</scope>
    <source>
        <strain evidence="2 3">DSM 16419</strain>
    </source>
</reference>
<dbReference type="PANTHER" id="PTHR40072:SF1">
    <property type="entry name" value="MOLYBDOPTERIN-GUANINE DINUCLEOTIDE BIOSYNTHESIS ADAPTER PROTEIN"/>
    <property type="match status" value="1"/>
</dbReference>
<dbReference type="Proteomes" id="UP001241988">
    <property type="component" value="Unassembled WGS sequence"/>
</dbReference>
<name>A0ABU0GPV8_9BACL</name>
<evidence type="ECO:0000313" key="3">
    <source>
        <dbReference type="Proteomes" id="UP001241988"/>
    </source>
</evidence>
<organism evidence="2 3">
    <name type="scientific">Planomicrobium stackebrandtii</name>
    <dbReference type="NCBI Taxonomy" id="253160"/>
    <lineage>
        <taxon>Bacteria</taxon>
        <taxon>Bacillati</taxon>
        <taxon>Bacillota</taxon>
        <taxon>Bacilli</taxon>
        <taxon>Bacillales</taxon>
        <taxon>Caryophanaceae</taxon>
        <taxon>Planomicrobium</taxon>
    </lineage>
</organism>
<protein>
    <submittedName>
        <fullName evidence="2">Molybdopterin-guanine dinucleotide biosynthesis protein B</fullName>
    </submittedName>
</protein>
<dbReference type="Pfam" id="PF03205">
    <property type="entry name" value="MobB"/>
    <property type="match status" value="1"/>
</dbReference>
<dbReference type="InterPro" id="IPR052539">
    <property type="entry name" value="MGD_biosynthesis_adapter"/>
</dbReference>
<dbReference type="SUPFAM" id="SSF52540">
    <property type="entry name" value="P-loop containing nucleoside triphosphate hydrolases"/>
    <property type="match status" value="1"/>
</dbReference>
<keyword evidence="3" id="KW-1185">Reference proteome</keyword>
<feature type="domain" description="Molybdopterin-guanine dinucleotide biosynthesis protein B (MobB)" evidence="1">
    <location>
        <begin position="6"/>
        <end position="133"/>
    </location>
</feature>
<dbReference type="EMBL" id="JAUSWB010000001">
    <property type="protein sequence ID" value="MDQ0427396.1"/>
    <property type="molecule type" value="Genomic_DNA"/>
</dbReference>
<accession>A0ABU0GPV8</accession>
<sequence length="173" mass="19280">MAAVRVLQVVGFKNSGKTTLMLDLLKQATQRGMAVSTVKHHGHGGALEMPSNETDSMRFFQKGASCSIVYGDGVVQIHQRKKQATLAELVAFASAENPELVLVEGFKEAHYEKIVLLRSAEDWLELQKLEHIALVIAPELLKLDNVPVILQNDSKKLYFWFTNWMDGDSNEGI</sequence>
<dbReference type="NCBIfam" id="TIGR00176">
    <property type="entry name" value="mobB"/>
    <property type="match status" value="1"/>
</dbReference>
<dbReference type="InterPro" id="IPR004435">
    <property type="entry name" value="MobB_dom"/>
</dbReference>
<dbReference type="Gene3D" id="3.40.50.300">
    <property type="entry name" value="P-loop containing nucleotide triphosphate hydrolases"/>
    <property type="match status" value="1"/>
</dbReference>
<evidence type="ECO:0000259" key="1">
    <source>
        <dbReference type="Pfam" id="PF03205"/>
    </source>
</evidence>
<dbReference type="RefSeq" id="WP_308785710.1">
    <property type="nucleotide sequence ID" value="NZ_JAUSWB010000001.1"/>
</dbReference>
<gene>
    <name evidence="2" type="ORF">QOZ98_000221</name>
</gene>
<comment type="caution">
    <text evidence="2">The sequence shown here is derived from an EMBL/GenBank/DDBJ whole genome shotgun (WGS) entry which is preliminary data.</text>
</comment>
<evidence type="ECO:0000313" key="2">
    <source>
        <dbReference type="EMBL" id="MDQ0427396.1"/>
    </source>
</evidence>
<dbReference type="InterPro" id="IPR027417">
    <property type="entry name" value="P-loop_NTPase"/>
</dbReference>
<dbReference type="PANTHER" id="PTHR40072">
    <property type="entry name" value="MOLYBDOPTERIN-GUANINE DINUCLEOTIDE BIOSYNTHESIS ADAPTER PROTEIN-RELATED"/>
    <property type="match status" value="1"/>
</dbReference>